<accession>A0A8H6AVV8</accession>
<reference evidence="2 3" key="1">
    <citation type="journal article" date="2020" name="Phytopathology">
        <title>A high-quality genome resource of Botrytis fragariae, a new and rapidly spreading fungal pathogen causing strawberry gray mold in the U.S.A.</title>
        <authorList>
            <person name="Wu Y."/>
            <person name="Saski C.A."/>
            <person name="Schnabel G."/>
            <person name="Xiao S."/>
            <person name="Hu M."/>
        </authorList>
    </citation>
    <scope>NUCLEOTIDE SEQUENCE [LARGE SCALE GENOMIC DNA]</scope>
    <source>
        <strain evidence="2 3">BVB16</strain>
    </source>
</reference>
<gene>
    <name evidence="2" type="ORF">Bfra_004749</name>
</gene>
<feature type="compositionally biased region" description="Polar residues" evidence="1">
    <location>
        <begin position="87"/>
        <end position="96"/>
    </location>
</feature>
<protein>
    <submittedName>
        <fullName evidence="2">Putative histone deacetylation protein rxt3 protein</fullName>
    </submittedName>
</protein>
<keyword evidence="3" id="KW-1185">Reference proteome</keyword>
<comment type="caution">
    <text evidence="2">The sequence shown here is derived from an EMBL/GenBank/DDBJ whole genome shotgun (WGS) entry which is preliminary data.</text>
</comment>
<name>A0A8H6AVV8_9HELO</name>
<dbReference type="RefSeq" id="XP_037193679.1">
    <property type="nucleotide sequence ID" value="XM_037335145.1"/>
</dbReference>
<dbReference type="EMBL" id="JABFCT010000007">
    <property type="protein sequence ID" value="KAF5874733.1"/>
    <property type="molecule type" value="Genomic_DNA"/>
</dbReference>
<dbReference type="GeneID" id="59258837"/>
<evidence type="ECO:0000256" key="1">
    <source>
        <dbReference type="SAM" id="MobiDB-lite"/>
    </source>
</evidence>
<feature type="region of interest" description="Disordered" evidence="1">
    <location>
        <begin position="36"/>
        <end position="114"/>
    </location>
</feature>
<sequence length="114" mass="12528">MRGTWAVAGPALFAAWKTLVFRRTFSMRLVSKTAFENPGGAVGGEGHGNGYEQARRATPQYSIHPAHQPISDHDQLDPAYTHVSHYSPYSQQQQASGPKGTKFQQPDAEMITLT</sequence>
<proteinExistence type="predicted"/>
<evidence type="ECO:0000313" key="2">
    <source>
        <dbReference type="EMBL" id="KAF5874733.1"/>
    </source>
</evidence>
<organism evidence="2 3">
    <name type="scientific">Botrytis fragariae</name>
    <dbReference type="NCBI Taxonomy" id="1964551"/>
    <lineage>
        <taxon>Eukaryota</taxon>
        <taxon>Fungi</taxon>
        <taxon>Dikarya</taxon>
        <taxon>Ascomycota</taxon>
        <taxon>Pezizomycotina</taxon>
        <taxon>Leotiomycetes</taxon>
        <taxon>Helotiales</taxon>
        <taxon>Sclerotiniaceae</taxon>
        <taxon>Botrytis</taxon>
    </lineage>
</organism>
<dbReference type="Proteomes" id="UP000531561">
    <property type="component" value="Unassembled WGS sequence"/>
</dbReference>
<evidence type="ECO:0000313" key="3">
    <source>
        <dbReference type="Proteomes" id="UP000531561"/>
    </source>
</evidence>
<dbReference type="AlphaFoldDB" id="A0A8H6AVV8"/>
<feature type="compositionally biased region" description="Gly residues" evidence="1">
    <location>
        <begin position="40"/>
        <end position="49"/>
    </location>
</feature>